<comment type="caution">
    <text evidence="8">The sequence shown here is derived from an EMBL/GenBank/DDBJ whole genome shotgun (WGS) entry which is preliminary data.</text>
</comment>
<reference evidence="8" key="1">
    <citation type="submission" date="2022-07" db="EMBL/GenBank/DDBJ databases">
        <title>Phylogenomic reconstructions and comparative analyses of Kickxellomycotina fungi.</title>
        <authorList>
            <person name="Reynolds N.K."/>
            <person name="Stajich J.E."/>
            <person name="Barry K."/>
            <person name="Grigoriev I.V."/>
            <person name="Crous P."/>
            <person name="Smith M.E."/>
        </authorList>
    </citation>
    <scope>NUCLEOTIDE SEQUENCE</scope>
    <source>
        <strain evidence="8">NBRC 105414</strain>
    </source>
</reference>
<feature type="region of interest" description="Disordered" evidence="5">
    <location>
        <begin position="485"/>
        <end position="505"/>
    </location>
</feature>
<keyword evidence="4 6" id="KW-0472">Membrane</keyword>
<dbReference type="GO" id="GO:0005886">
    <property type="term" value="C:plasma membrane"/>
    <property type="evidence" value="ECO:0007669"/>
    <property type="project" value="InterPro"/>
</dbReference>
<feature type="domain" description="Cation/H+ exchanger transmembrane" evidence="7">
    <location>
        <begin position="31"/>
        <end position="417"/>
    </location>
</feature>
<feature type="transmembrane region" description="Helical" evidence="6">
    <location>
        <begin position="71"/>
        <end position="91"/>
    </location>
</feature>
<dbReference type="GO" id="GO:0015385">
    <property type="term" value="F:sodium:proton antiporter activity"/>
    <property type="evidence" value="ECO:0007669"/>
    <property type="project" value="InterPro"/>
</dbReference>
<keyword evidence="9" id="KW-1185">Reference proteome</keyword>
<evidence type="ECO:0000256" key="3">
    <source>
        <dbReference type="ARBA" id="ARBA00022989"/>
    </source>
</evidence>
<gene>
    <name evidence="8" type="ORF">H4R18_002833</name>
</gene>
<keyword evidence="3 6" id="KW-1133">Transmembrane helix</keyword>
<accession>A0A9W8LIL1</accession>
<keyword evidence="2 6" id="KW-0812">Transmembrane</keyword>
<evidence type="ECO:0000259" key="7">
    <source>
        <dbReference type="Pfam" id="PF00999"/>
    </source>
</evidence>
<evidence type="ECO:0000256" key="6">
    <source>
        <dbReference type="SAM" id="Phobius"/>
    </source>
</evidence>
<evidence type="ECO:0000256" key="1">
    <source>
        <dbReference type="ARBA" id="ARBA00004141"/>
    </source>
</evidence>
<dbReference type="Pfam" id="PF00999">
    <property type="entry name" value="Na_H_Exchanger"/>
    <property type="match status" value="1"/>
</dbReference>
<dbReference type="OrthoDB" id="2190219at2759"/>
<dbReference type="AlphaFoldDB" id="A0A9W8LIL1"/>
<organism evidence="8 9">
    <name type="scientific">Coemansia javaensis</name>
    <dbReference type="NCBI Taxonomy" id="2761396"/>
    <lineage>
        <taxon>Eukaryota</taxon>
        <taxon>Fungi</taxon>
        <taxon>Fungi incertae sedis</taxon>
        <taxon>Zoopagomycota</taxon>
        <taxon>Kickxellomycotina</taxon>
        <taxon>Kickxellomycetes</taxon>
        <taxon>Kickxellales</taxon>
        <taxon>Kickxellaceae</taxon>
        <taxon>Coemansia</taxon>
    </lineage>
</organism>
<sequence>MGGWIRFGLGPDAVVPLALGAFAVGFGLVSMLVKERLFVSDTLVAFAFGVAIGPAGAGAVDPASWADVHPFMLQLTRLIIAVQVMAAGVTLPKYLRTELTSLLVLLGPVMMWMWVATAVMIMMVFRLGLVEALLIASCVAPTDPVLANSIVRGRFAETKVPLHVRNIISAESGANDGLGYPYLYLALFLLRFRAGEALSRWLLVVVLWEVAMSVAFGAAIGWAARRLLKGARRRGWVDHDSFLSFAIALTLLTLGTVSLAGSDDILACFIAGNVFTWDDWFREETKEAHLQDVLDTLFNHTFFIYLGAVIPWGRLAGGAEFLTLGRLAACAVLVILFRRLPATLAVTRVTPAIRTFRESVFAGWFGPIGVGAVFYAMVAHEELQDSAYDGLPVKEYLLPIVYSLVAASVVVHGITIPLYHIVSANLVPLGARIFSASPAASIGAWVAPRRSRMPREYASDDEAVLAGIYPGAPAERAPLAHGHVRRPANYGSANHHGSAGGSHAT</sequence>
<dbReference type="GO" id="GO:0036376">
    <property type="term" value="P:sodium ion export across plasma membrane"/>
    <property type="evidence" value="ECO:0007669"/>
    <property type="project" value="InterPro"/>
</dbReference>
<proteinExistence type="predicted"/>
<evidence type="ECO:0000313" key="8">
    <source>
        <dbReference type="EMBL" id="KAJ2781507.1"/>
    </source>
</evidence>
<protein>
    <recommendedName>
        <fullName evidence="7">Cation/H+ exchanger transmembrane domain-containing protein</fullName>
    </recommendedName>
</protein>
<dbReference type="PANTHER" id="PTHR31382">
    <property type="entry name" value="NA(+)/H(+) ANTIPORTER"/>
    <property type="match status" value="1"/>
</dbReference>
<name>A0A9W8LIL1_9FUNG</name>
<dbReference type="EMBL" id="JANBUL010000102">
    <property type="protein sequence ID" value="KAJ2781507.1"/>
    <property type="molecule type" value="Genomic_DNA"/>
</dbReference>
<comment type="subcellular location">
    <subcellularLocation>
        <location evidence="1">Membrane</location>
        <topology evidence="1">Multi-pass membrane protein</topology>
    </subcellularLocation>
</comment>
<feature type="transmembrane region" description="Helical" evidence="6">
    <location>
        <begin position="201"/>
        <end position="222"/>
    </location>
</feature>
<dbReference type="InterPro" id="IPR004712">
    <property type="entry name" value="Na+/H+_antiporter_fungi"/>
</dbReference>
<dbReference type="GO" id="GO:0120029">
    <property type="term" value="P:proton export across plasma membrane"/>
    <property type="evidence" value="ECO:0007669"/>
    <property type="project" value="InterPro"/>
</dbReference>
<evidence type="ECO:0000256" key="4">
    <source>
        <dbReference type="ARBA" id="ARBA00023136"/>
    </source>
</evidence>
<evidence type="ECO:0000313" key="9">
    <source>
        <dbReference type="Proteomes" id="UP001140217"/>
    </source>
</evidence>
<feature type="transmembrane region" description="Helical" evidence="6">
    <location>
        <begin position="13"/>
        <end position="33"/>
    </location>
</feature>
<evidence type="ECO:0000256" key="5">
    <source>
        <dbReference type="SAM" id="MobiDB-lite"/>
    </source>
</evidence>
<feature type="transmembrane region" description="Helical" evidence="6">
    <location>
        <begin position="400"/>
        <end position="422"/>
    </location>
</feature>
<feature type="compositionally biased region" description="Low complexity" evidence="5">
    <location>
        <begin position="491"/>
        <end position="505"/>
    </location>
</feature>
<feature type="transmembrane region" description="Helical" evidence="6">
    <location>
        <begin position="242"/>
        <end position="275"/>
    </location>
</feature>
<dbReference type="Proteomes" id="UP001140217">
    <property type="component" value="Unassembled WGS sequence"/>
</dbReference>
<feature type="transmembrane region" description="Helical" evidence="6">
    <location>
        <begin position="361"/>
        <end position="380"/>
    </location>
</feature>
<dbReference type="InterPro" id="IPR006153">
    <property type="entry name" value="Cation/H_exchanger_TM"/>
</dbReference>
<dbReference type="PANTHER" id="PTHR31382:SF1">
    <property type="entry name" value="SODIUM ION_PROTON EXCHANGER (EUROFUNG)"/>
    <property type="match status" value="1"/>
</dbReference>
<evidence type="ECO:0000256" key="2">
    <source>
        <dbReference type="ARBA" id="ARBA00022692"/>
    </source>
</evidence>
<feature type="transmembrane region" description="Helical" evidence="6">
    <location>
        <begin position="103"/>
        <end position="125"/>
    </location>
</feature>
<feature type="transmembrane region" description="Helical" evidence="6">
    <location>
        <begin position="321"/>
        <end position="340"/>
    </location>
</feature>
<dbReference type="GO" id="GO:0042391">
    <property type="term" value="P:regulation of membrane potential"/>
    <property type="evidence" value="ECO:0007669"/>
    <property type="project" value="InterPro"/>
</dbReference>
<feature type="transmembrane region" description="Helical" evidence="6">
    <location>
        <begin position="45"/>
        <end position="65"/>
    </location>
</feature>